<keyword evidence="8" id="KW-0378">Hydrolase</keyword>
<feature type="domain" description="EF-hand" evidence="16">
    <location>
        <begin position="260"/>
        <end position="295"/>
    </location>
</feature>
<feature type="domain" description="EF-hand" evidence="16">
    <location>
        <begin position="385"/>
        <end position="420"/>
    </location>
</feature>
<comment type="caution">
    <text evidence="17">The sequence shown here is derived from an EMBL/GenBank/DDBJ whole genome shotgun (WGS) entry which is preliminary data.</text>
</comment>
<dbReference type="Pfam" id="PF00071">
    <property type="entry name" value="Ras"/>
    <property type="match status" value="1"/>
</dbReference>
<evidence type="ECO:0000256" key="10">
    <source>
        <dbReference type="ARBA" id="ARBA00022989"/>
    </source>
</evidence>
<organism evidence="17 18">
    <name type="scientific">Seminavis robusta</name>
    <dbReference type="NCBI Taxonomy" id="568900"/>
    <lineage>
        <taxon>Eukaryota</taxon>
        <taxon>Sar</taxon>
        <taxon>Stramenopiles</taxon>
        <taxon>Ochrophyta</taxon>
        <taxon>Bacillariophyta</taxon>
        <taxon>Bacillariophyceae</taxon>
        <taxon>Bacillariophycidae</taxon>
        <taxon>Naviculales</taxon>
        <taxon>Naviculaceae</taxon>
        <taxon>Seminavis</taxon>
    </lineage>
</organism>
<dbReference type="EMBL" id="CAICTM010000851">
    <property type="protein sequence ID" value="CAB9517375.1"/>
    <property type="molecule type" value="Genomic_DNA"/>
</dbReference>
<keyword evidence="11" id="KW-0496">Mitochondrion</keyword>
<evidence type="ECO:0000256" key="9">
    <source>
        <dbReference type="ARBA" id="ARBA00022837"/>
    </source>
</evidence>
<evidence type="ECO:0000313" key="17">
    <source>
        <dbReference type="EMBL" id="CAB9517375.1"/>
    </source>
</evidence>
<dbReference type="PANTHER" id="PTHR46819">
    <property type="entry name" value="EF-HAND CALCIUM-BINDING DOMAIN-CONTAINING PROTEIN 7"/>
    <property type="match status" value="1"/>
</dbReference>
<evidence type="ECO:0000256" key="1">
    <source>
        <dbReference type="ARBA" id="ARBA00004200"/>
    </source>
</evidence>
<sequence>MTSTTRTANEPTKRADQRASITVLVLGDEGVGKSSLISTFVSRYFSEVVQGIMTRVRLPPDPNSSCITTIVDSQGADSALLSAVAAMSLTGTSAAAAAKSSTDSFSNFMQRAEASRISTASTPHLGASTSSVSSAGVDNVDSIILVYDLDRVETFFRLENHWLPLIERCYNGEMPVIIAGNKMDLFRTSSTAGMTDEQAMARSRQQIVSLMQRFRFVRQCIKCSAKNLLRVDEIFLKAQQAVLYPFTPLYDLDNVALTPDCKRAFTRIFRMYDADKDGLLSDPELDQFHREAFQTPVMDRDFAAWKKVVTRNNQTDEPVVKDNKFTIAGFLAIFDVFISQNRLDVVWQALRKFGYDDDLRLEIPDSVTNTAHDKGLDENWRLTPAARTFLSDLFHQFDSDKDGMLSGDDLLAIFSILPEPSLPPWHPLRASEVFKDCRAIPKIPVAGSRSESYTGGEAGIRESVALAMSQSLSASGITILSSDSVPTVNMENIHNLAAPLSFLDWMGFWHSISSVSPAVARAELFRLGHVEKRSKKHSKRSGRRKKGVAPITHTPDSSLLSRELRVLVLGSATSGRTDLVEALCGLDGSEFSTFRGLAVPGATNYPESSSAHVKVRRKISAAKVSKDIGGDEFVVHLVFTEFPQLNPENRSEQREIQHYIGEVGNRRCDLVMLVFDSSDDSSFSRVKAIEAAMLDDDLPRVFVATQKGTEDSTNDDDSVQPATVLDMATIHCRERDLEPPILTSLGARDPSREDVHTHERKDVLEHLARCARLNEIGVEALRSKPLEEQKRRDASRRRKLLWFGGLVSVTVVVAAGVGLLLGTTSATGKGDKKKDPLGIGWISKILFGPTESAAPK</sequence>
<dbReference type="InterPro" id="IPR018247">
    <property type="entry name" value="EF_Hand_1_Ca_BS"/>
</dbReference>
<protein>
    <submittedName>
        <fullName evidence="17">Mitochondrial Rho GTPase 2</fullName>
    </submittedName>
</protein>
<dbReference type="FunFam" id="1.10.238.10:FF:000011">
    <property type="entry name" value="Mitochondrial Rho GTPase"/>
    <property type="match status" value="1"/>
</dbReference>
<dbReference type="OrthoDB" id="10020961at2759"/>
<dbReference type="PROSITE" id="PS51419">
    <property type="entry name" value="RAB"/>
    <property type="match status" value="1"/>
</dbReference>
<keyword evidence="13 15" id="KW-0472">Membrane</keyword>
<accession>A0A9N8HLY1</accession>
<dbReference type="SUPFAM" id="SSF52540">
    <property type="entry name" value="P-loop containing nucleoside triphosphate hydrolases"/>
    <property type="match status" value="2"/>
</dbReference>
<dbReference type="InterPro" id="IPR013567">
    <property type="entry name" value="EF_hand_assoc_2"/>
</dbReference>
<dbReference type="Gene3D" id="1.10.238.10">
    <property type="entry name" value="EF-hand"/>
    <property type="match status" value="2"/>
</dbReference>
<keyword evidence="9" id="KW-0106">Calcium</keyword>
<keyword evidence="3 15" id="KW-0812">Transmembrane</keyword>
<evidence type="ECO:0000259" key="16">
    <source>
        <dbReference type="PROSITE" id="PS50222"/>
    </source>
</evidence>
<evidence type="ECO:0000256" key="2">
    <source>
        <dbReference type="ARBA" id="ARBA00007981"/>
    </source>
</evidence>
<proteinExistence type="inferred from homology"/>
<dbReference type="InterPro" id="IPR027417">
    <property type="entry name" value="P-loop_NTPase"/>
</dbReference>
<evidence type="ECO:0000256" key="15">
    <source>
        <dbReference type="SAM" id="Phobius"/>
    </source>
</evidence>
<evidence type="ECO:0000313" key="18">
    <source>
        <dbReference type="Proteomes" id="UP001153069"/>
    </source>
</evidence>
<dbReference type="InterPro" id="IPR002048">
    <property type="entry name" value="EF_hand_dom"/>
</dbReference>
<dbReference type="GO" id="GO:0005525">
    <property type="term" value="F:GTP binding"/>
    <property type="evidence" value="ECO:0007669"/>
    <property type="project" value="UniProtKB-KW"/>
</dbReference>
<dbReference type="PROSITE" id="PS00018">
    <property type="entry name" value="EF_HAND_1"/>
    <property type="match status" value="2"/>
</dbReference>
<feature type="transmembrane region" description="Helical" evidence="15">
    <location>
        <begin position="800"/>
        <end position="821"/>
    </location>
</feature>
<dbReference type="PANTHER" id="PTHR46819:SF1">
    <property type="entry name" value="EF-HAND CALCIUM-BINDING DOMAIN-CONTAINING PROTEIN 7"/>
    <property type="match status" value="1"/>
</dbReference>
<evidence type="ECO:0000256" key="12">
    <source>
        <dbReference type="ARBA" id="ARBA00023134"/>
    </source>
</evidence>
<evidence type="ECO:0000256" key="3">
    <source>
        <dbReference type="ARBA" id="ARBA00022692"/>
    </source>
</evidence>
<dbReference type="Pfam" id="PF08356">
    <property type="entry name" value="EF_assoc_2"/>
    <property type="match status" value="1"/>
</dbReference>
<dbReference type="SMART" id="SM00174">
    <property type="entry name" value="RHO"/>
    <property type="match status" value="1"/>
</dbReference>
<keyword evidence="10 15" id="KW-1133">Transmembrane helix</keyword>
<dbReference type="InterPro" id="IPR001806">
    <property type="entry name" value="Small_GTPase"/>
</dbReference>
<dbReference type="Proteomes" id="UP001153069">
    <property type="component" value="Unassembled WGS sequence"/>
</dbReference>
<reference evidence="17" key="1">
    <citation type="submission" date="2020-06" db="EMBL/GenBank/DDBJ databases">
        <authorList>
            <consortium name="Plant Systems Biology data submission"/>
        </authorList>
    </citation>
    <scope>NUCLEOTIDE SEQUENCE</scope>
    <source>
        <strain evidence="17">D6</strain>
    </source>
</reference>
<keyword evidence="4" id="KW-0479">Metal-binding</keyword>
<dbReference type="SMART" id="SM00054">
    <property type="entry name" value="EFh"/>
    <property type="match status" value="2"/>
</dbReference>
<comment type="similarity">
    <text evidence="2">Belongs to the mitochondrial Rho GTPase family.</text>
</comment>
<dbReference type="PROSITE" id="PS50222">
    <property type="entry name" value="EF_HAND_2"/>
    <property type="match status" value="2"/>
</dbReference>
<dbReference type="SUPFAM" id="SSF47473">
    <property type="entry name" value="EF-hand"/>
    <property type="match status" value="1"/>
</dbReference>
<keyword evidence="18" id="KW-1185">Reference proteome</keyword>
<keyword evidence="12" id="KW-0342">GTP-binding</keyword>
<evidence type="ECO:0000256" key="4">
    <source>
        <dbReference type="ARBA" id="ARBA00022723"/>
    </source>
</evidence>
<dbReference type="GO" id="GO:0003924">
    <property type="term" value="F:GTPase activity"/>
    <property type="evidence" value="ECO:0007669"/>
    <property type="project" value="InterPro"/>
</dbReference>
<keyword evidence="6" id="KW-0547">Nucleotide-binding</keyword>
<evidence type="ECO:0000256" key="5">
    <source>
        <dbReference type="ARBA" id="ARBA00022737"/>
    </source>
</evidence>
<dbReference type="Gene3D" id="3.40.50.300">
    <property type="entry name" value="P-loop containing nucleotide triphosphate hydrolases"/>
    <property type="match status" value="2"/>
</dbReference>
<dbReference type="AlphaFoldDB" id="A0A9N8HLY1"/>
<feature type="compositionally biased region" description="Basic residues" evidence="14">
    <location>
        <begin position="533"/>
        <end position="547"/>
    </location>
</feature>
<evidence type="ECO:0000256" key="11">
    <source>
        <dbReference type="ARBA" id="ARBA00023128"/>
    </source>
</evidence>
<dbReference type="GO" id="GO:0005741">
    <property type="term" value="C:mitochondrial outer membrane"/>
    <property type="evidence" value="ECO:0007669"/>
    <property type="project" value="UniProtKB-SubCell"/>
</dbReference>
<dbReference type="GO" id="GO:0005509">
    <property type="term" value="F:calcium ion binding"/>
    <property type="evidence" value="ECO:0007669"/>
    <property type="project" value="InterPro"/>
</dbReference>
<comment type="subcellular location">
    <subcellularLocation>
        <location evidence="1">Mitochondrion outer membrane</location>
        <topology evidence="1">Single-pass type IV membrane protein</topology>
    </subcellularLocation>
</comment>
<dbReference type="InterPro" id="IPR011992">
    <property type="entry name" value="EF-hand-dom_pair"/>
</dbReference>
<evidence type="ECO:0000256" key="6">
    <source>
        <dbReference type="ARBA" id="ARBA00022741"/>
    </source>
</evidence>
<dbReference type="PRINTS" id="PR00449">
    <property type="entry name" value="RASTRNSFRMNG"/>
</dbReference>
<feature type="region of interest" description="Disordered" evidence="14">
    <location>
        <begin position="533"/>
        <end position="554"/>
    </location>
</feature>
<evidence type="ECO:0000256" key="13">
    <source>
        <dbReference type="ARBA" id="ARBA00023136"/>
    </source>
</evidence>
<keyword evidence="5" id="KW-0677">Repeat</keyword>
<evidence type="ECO:0000256" key="7">
    <source>
        <dbReference type="ARBA" id="ARBA00022787"/>
    </source>
</evidence>
<keyword evidence="7" id="KW-1000">Mitochondrion outer membrane</keyword>
<dbReference type="Pfam" id="PF13202">
    <property type="entry name" value="EF-hand_5"/>
    <property type="match status" value="2"/>
</dbReference>
<dbReference type="InterPro" id="IPR052266">
    <property type="entry name" value="Miro-EF-hand_domain"/>
</dbReference>
<dbReference type="SMART" id="SM00175">
    <property type="entry name" value="RAB"/>
    <property type="match status" value="1"/>
</dbReference>
<name>A0A9N8HLY1_9STRA</name>
<evidence type="ECO:0000256" key="14">
    <source>
        <dbReference type="SAM" id="MobiDB-lite"/>
    </source>
</evidence>
<evidence type="ECO:0000256" key="8">
    <source>
        <dbReference type="ARBA" id="ARBA00022801"/>
    </source>
</evidence>
<gene>
    <name evidence="17" type="ORF">SEMRO_852_G210990.1</name>
</gene>